<dbReference type="InterPro" id="IPR013805">
    <property type="entry name" value="GrpE_CC"/>
</dbReference>
<proteinExistence type="inferred from homology"/>
<dbReference type="InterPro" id="IPR009012">
    <property type="entry name" value="GrpE_head"/>
</dbReference>
<organism evidence="13 14">
    <name type="scientific">Laribacter hongkongensis</name>
    <dbReference type="NCBI Taxonomy" id="168471"/>
    <lineage>
        <taxon>Bacteria</taxon>
        <taxon>Pseudomonadati</taxon>
        <taxon>Pseudomonadota</taxon>
        <taxon>Betaproteobacteria</taxon>
        <taxon>Neisseriales</taxon>
        <taxon>Aquaspirillaceae</taxon>
        <taxon>Laribacter</taxon>
    </lineage>
</organism>
<comment type="subcellular location">
    <subcellularLocation>
        <location evidence="1 10">Cytoplasm</location>
    </subcellularLocation>
</comment>
<dbReference type="GO" id="GO:0005829">
    <property type="term" value="C:cytosol"/>
    <property type="evidence" value="ECO:0007669"/>
    <property type="project" value="TreeGrafter"/>
</dbReference>
<dbReference type="GO" id="GO:0006457">
    <property type="term" value="P:protein folding"/>
    <property type="evidence" value="ECO:0007669"/>
    <property type="project" value="InterPro"/>
</dbReference>
<comment type="function">
    <text evidence="7 10 11">Participates actively in the response to hyperosmotic and heat shock by preventing the aggregation of stress-denatured proteins, in association with DnaK and GrpE. It is the nucleotide exchange factor for DnaK and may function as a thermosensor. Unfolded proteins bind initially to DnaJ; upon interaction with the DnaJ-bound protein, DnaK hydrolyzes its bound ATP, resulting in the formation of a stable complex. GrpE releases ADP from DnaK; ATP binding to DnaK triggers the release of the substrate protein, thus completing the reaction cycle. Several rounds of ATP-dependent interactions between DnaJ, DnaK and GrpE are required for fully efficient folding.</text>
</comment>
<dbReference type="GO" id="GO:0000774">
    <property type="term" value="F:adenyl-nucleotide exchange factor activity"/>
    <property type="evidence" value="ECO:0007669"/>
    <property type="project" value="InterPro"/>
</dbReference>
<dbReference type="RefSeq" id="WP_012698184.1">
    <property type="nucleotide sequence ID" value="NZ_CP022115.1"/>
</dbReference>
<gene>
    <name evidence="10 13" type="primary">grpE</name>
    <name evidence="13" type="ORF">LHGZ1_2757</name>
</gene>
<name>A0A248LLH2_9NEIS</name>
<dbReference type="Proteomes" id="UP000197424">
    <property type="component" value="Chromosome"/>
</dbReference>
<dbReference type="GO" id="GO:0051082">
    <property type="term" value="F:unfolded protein binding"/>
    <property type="evidence" value="ECO:0007669"/>
    <property type="project" value="TreeGrafter"/>
</dbReference>
<evidence type="ECO:0000256" key="11">
    <source>
        <dbReference type="RuleBase" id="RU000639"/>
    </source>
</evidence>
<dbReference type="PRINTS" id="PR00773">
    <property type="entry name" value="GRPEPROTEIN"/>
</dbReference>
<dbReference type="OMA" id="PHRHQAI"/>
<dbReference type="SUPFAM" id="SSF58014">
    <property type="entry name" value="Coiled-coil domain of nucleotide exchange factor GrpE"/>
    <property type="match status" value="1"/>
</dbReference>
<dbReference type="PANTHER" id="PTHR21237">
    <property type="entry name" value="GRPE PROTEIN"/>
    <property type="match status" value="1"/>
</dbReference>
<keyword evidence="4 10" id="KW-0963">Cytoplasm</keyword>
<evidence type="ECO:0000256" key="7">
    <source>
        <dbReference type="ARBA" id="ARBA00053401"/>
    </source>
</evidence>
<evidence type="ECO:0000313" key="14">
    <source>
        <dbReference type="Proteomes" id="UP000197424"/>
    </source>
</evidence>
<keyword evidence="5 10" id="KW-0346">Stress response</keyword>
<evidence type="ECO:0000256" key="12">
    <source>
        <dbReference type="RuleBase" id="RU004478"/>
    </source>
</evidence>
<dbReference type="OrthoDB" id="9789811at2"/>
<dbReference type="Gene3D" id="3.90.20.20">
    <property type="match status" value="1"/>
</dbReference>
<accession>A0A248LLH2</accession>
<dbReference type="NCBIfam" id="NF010737">
    <property type="entry name" value="PRK14139.1"/>
    <property type="match status" value="1"/>
</dbReference>
<evidence type="ECO:0000256" key="5">
    <source>
        <dbReference type="ARBA" id="ARBA00023016"/>
    </source>
</evidence>
<dbReference type="CDD" id="cd00446">
    <property type="entry name" value="GrpE"/>
    <property type="match status" value="1"/>
</dbReference>
<dbReference type="Pfam" id="PF01025">
    <property type="entry name" value="GrpE"/>
    <property type="match status" value="1"/>
</dbReference>
<dbReference type="PANTHER" id="PTHR21237:SF23">
    <property type="entry name" value="GRPE PROTEIN HOMOLOG, MITOCHONDRIAL"/>
    <property type="match status" value="1"/>
</dbReference>
<dbReference type="SUPFAM" id="SSF51064">
    <property type="entry name" value="Head domain of nucleotide exchange factor GrpE"/>
    <property type="match status" value="1"/>
</dbReference>
<evidence type="ECO:0000313" key="13">
    <source>
        <dbReference type="EMBL" id="ASJ25588.1"/>
    </source>
</evidence>
<evidence type="ECO:0000256" key="1">
    <source>
        <dbReference type="ARBA" id="ARBA00004496"/>
    </source>
</evidence>
<sequence length="185" mass="20334">MQTPENQTPIDEPDLSAKETAAPEAGELIPETDEAQARIAELEAEVAELKDLFARARAETENQRRRSQEEVIAAGKYAIGKFAQELLPVRDCLEMALMDQSGNVEAMKMGVDMTLKQLVGAFEKVNLTEIAPVAGDRLDPHRHQAMSMEPADLEPNTVVRVMQKGYLLADRVLRPAMVIVAAPKA</sequence>
<dbReference type="PROSITE" id="PS01071">
    <property type="entry name" value="GRPE"/>
    <property type="match status" value="1"/>
</dbReference>
<evidence type="ECO:0000256" key="4">
    <source>
        <dbReference type="ARBA" id="ARBA00022490"/>
    </source>
</evidence>
<dbReference type="EMBL" id="CP022115">
    <property type="protein sequence ID" value="ASJ25588.1"/>
    <property type="molecule type" value="Genomic_DNA"/>
</dbReference>
<dbReference type="NCBIfam" id="NF010748">
    <property type="entry name" value="PRK14150.1"/>
    <property type="match status" value="1"/>
</dbReference>
<evidence type="ECO:0000256" key="6">
    <source>
        <dbReference type="ARBA" id="ARBA00023186"/>
    </source>
</evidence>
<dbReference type="InterPro" id="IPR000740">
    <property type="entry name" value="GrpE"/>
</dbReference>
<dbReference type="FunFam" id="2.30.22.10:FF:000001">
    <property type="entry name" value="Protein GrpE"/>
    <property type="match status" value="1"/>
</dbReference>
<keyword evidence="6 10" id="KW-0143">Chaperone</keyword>
<reference evidence="14" key="1">
    <citation type="submission" date="2017-06" db="EMBL/GenBank/DDBJ databases">
        <title>Whole genome sequence of Laribacter hongkongensis LHGZ1.</title>
        <authorList>
            <person name="Chen D."/>
            <person name="Wu H."/>
            <person name="Chen J."/>
        </authorList>
    </citation>
    <scope>NUCLEOTIDE SEQUENCE [LARGE SCALE GENOMIC DNA]</scope>
    <source>
        <strain evidence="14">LHGZ1</strain>
    </source>
</reference>
<protein>
    <recommendedName>
        <fullName evidence="8 10">Protein GrpE</fullName>
    </recommendedName>
    <alternativeName>
        <fullName evidence="9 10">HSP-70 cofactor</fullName>
    </alternativeName>
</protein>
<dbReference type="GO" id="GO:0051087">
    <property type="term" value="F:protein-folding chaperone binding"/>
    <property type="evidence" value="ECO:0007669"/>
    <property type="project" value="InterPro"/>
</dbReference>
<evidence type="ECO:0000256" key="10">
    <source>
        <dbReference type="HAMAP-Rule" id="MF_01151"/>
    </source>
</evidence>
<dbReference type="HAMAP" id="MF_01151">
    <property type="entry name" value="GrpE"/>
    <property type="match status" value="1"/>
</dbReference>
<comment type="similarity">
    <text evidence="2 10 12">Belongs to the GrpE family.</text>
</comment>
<dbReference type="Gene3D" id="2.30.22.10">
    <property type="entry name" value="Head domain of nucleotide exchange factor GrpE"/>
    <property type="match status" value="1"/>
</dbReference>
<evidence type="ECO:0000256" key="8">
    <source>
        <dbReference type="ARBA" id="ARBA00072274"/>
    </source>
</evidence>
<comment type="subunit">
    <text evidence="3 10">Homodimer.</text>
</comment>
<evidence type="ECO:0000256" key="9">
    <source>
        <dbReference type="ARBA" id="ARBA00076414"/>
    </source>
</evidence>
<dbReference type="NCBIfam" id="NF010738">
    <property type="entry name" value="PRK14140.1"/>
    <property type="match status" value="1"/>
</dbReference>
<evidence type="ECO:0000256" key="2">
    <source>
        <dbReference type="ARBA" id="ARBA00009054"/>
    </source>
</evidence>
<evidence type="ECO:0000256" key="3">
    <source>
        <dbReference type="ARBA" id="ARBA00011738"/>
    </source>
</evidence>
<dbReference type="AlphaFoldDB" id="A0A248LLH2"/>
<dbReference type="GO" id="GO:0042803">
    <property type="term" value="F:protein homodimerization activity"/>
    <property type="evidence" value="ECO:0007669"/>
    <property type="project" value="InterPro"/>
</dbReference>